<accession>A0A397I3F7</accession>
<name>A0A397I3F7_9GLOM</name>
<sequence length="164" mass="18863">MLKRWSNPLINVKISPDPPDWEFRRSAFYYICQRPQIAVFFNAYTAVEAIVQSCRSIEYFNLYGSEFITDSSISKIAKMCPKIQDLDCHSHTSIKNIAKEAAGFTESLSLAMSLAKYAFFPMELYIPPTRTGQIKNVQIRVTEFDSMTKSFFTLALLSRTFVRI</sequence>
<keyword evidence="2" id="KW-1185">Reference proteome</keyword>
<comment type="caution">
    <text evidence="1">The sequence shown here is derived from an EMBL/GenBank/DDBJ whole genome shotgun (WGS) entry which is preliminary data.</text>
</comment>
<proteinExistence type="predicted"/>
<dbReference type="STRING" id="1348612.A0A397I3F7"/>
<organism evidence="1 2">
    <name type="scientific">Diversispora epigaea</name>
    <dbReference type="NCBI Taxonomy" id="1348612"/>
    <lineage>
        <taxon>Eukaryota</taxon>
        <taxon>Fungi</taxon>
        <taxon>Fungi incertae sedis</taxon>
        <taxon>Mucoromycota</taxon>
        <taxon>Glomeromycotina</taxon>
        <taxon>Glomeromycetes</taxon>
        <taxon>Diversisporales</taxon>
        <taxon>Diversisporaceae</taxon>
        <taxon>Diversispora</taxon>
    </lineage>
</organism>
<evidence type="ECO:0000313" key="1">
    <source>
        <dbReference type="EMBL" id="RHZ67793.1"/>
    </source>
</evidence>
<dbReference type="OrthoDB" id="550575at2759"/>
<protein>
    <submittedName>
        <fullName evidence="1">Uncharacterized protein</fullName>
    </submittedName>
</protein>
<gene>
    <name evidence="1" type="ORF">Glove_299g39</name>
</gene>
<dbReference type="AlphaFoldDB" id="A0A397I3F7"/>
<dbReference type="Gene3D" id="3.80.10.10">
    <property type="entry name" value="Ribonuclease Inhibitor"/>
    <property type="match status" value="1"/>
</dbReference>
<dbReference type="Proteomes" id="UP000266861">
    <property type="component" value="Unassembled WGS sequence"/>
</dbReference>
<evidence type="ECO:0000313" key="2">
    <source>
        <dbReference type="Proteomes" id="UP000266861"/>
    </source>
</evidence>
<dbReference type="EMBL" id="PQFF01000273">
    <property type="protein sequence ID" value="RHZ67793.1"/>
    <property type="molecule type" value="Genomic_DNA"/>
</dbReference>
<dbReference type="InterPro" id="IPR032675">
    <property type="entry name" value="LRR_dom_sf"/>
</dbReference>
<reference evidence="1 2" key="1">
    <citation type="submission" date="2018-08" db="EMBL/GenBank/DDBJ databases">
        <title>Genome and evolution of the arbuscular mycorrhizal fungus Diversispora epigaea (formerly Glomus versiforme) and its bacterial endosymbionts.</title>
        <authorList>
            <person name="Sun X."/>
            <person name="Fei Z."/>
            <person name="Harrison M."/>
        </authorList>
    </citation>
    <scope>NUCLEOTIDE SEQUENCE [LARGE SCALE GENOMIC DNA]</scope>
    <source>
        <strain evidence="1 2">IT104</strain>
    </source>
</reference>